<gene>
    <name evidence="1" type="ORF">AALT52_00360</name>
</gene>
<organism evidence="1 2">
    <name type="scientific">Ligilactobacillus faecis</name>
    <dbReference type="NCBI Taxonomy" id="762833"/>
    <lineage>
        <taxon>Bacteria</taxon>
        <taxon>Bacillati</taxon>
        <taxon>Bacillota</taxon>
        <taxon>Bacilli</taxon>
        <taxon>Lactobacillales</taxon>
        <taxon>Lactobacillaceae</taxon>
        <taxon>Ligilactobacillus</taxon>
    </lineage>
</organism>
<dbReference type="SUPFAM" id="SSF53448">
    <property type="entry name" value="Nucleotide-diphospho-sugar transferases"/>
    <property type="match status" value="1"/>
</dbReference>
<accession>A0ABV4DNA5</accession>
<dbReference type="InterPro" id="IPR029044">
    <property type="entry name" value="Nucleotide-diphossugar_trans"/>
</dbReference>
<proteinExistence type="predicted"/>
<dbReference type="Proteomes" id="UP001565236">
    <property type="component" value="Unassembled WGS sequence"/>
</dbReference>
<evidence type="ECO:0000313" key="2">
    <source>
        <dbReference type="Proteomes" id="UP001565236"/>
    </source>
</evidence>
<evidence type="ECO:0000313" key="1">
    <source>
        <dbReference type="EMBL" id="MEY8661348.1"/>
    </source>
</evidence>
<dbReference type="EMBL" id="JBCLUF010000001">
    <property type="protein sequence ID" value="MEY8661348.1"/>
    <property type="molecule type" value="Genomic_DNA"/>
</dbReference>
<name>A0ABV4DNA5_9LACO</name>
<sequence length="241" mass="28820">MRSIWQKNFLRIIFGSWMMMFIQNQIVWEDVQNLNASTYREIKTESERIELMQMVLGLTAVHNQEGIASKFYQRKFLLEHDLLFDEEIVISEDTLFILKALNKAKSIYISDVEFYVILDEHSLSRFNEKVLKSELEYEEKIDATQVKPILARIKINGICTLVRRYYGAKIIRNELSVREASKSLSSTIDEYNYEPFINLKNGAKSLPKRYRLLHIFLRHKFYYLMFQFNIFVDKLKNISWE</sequence>
<keyword evidence="2" id="KW-1185">Reference proteome</keyword>
<reference evidence="1 2" key="1">
    <citation type="submission" date="2024-03" db="EMBL/GenBank/DDBJ databases">
        <title>Mouse gut bacterial collection (mGBC) of GemPharmatech.</title>
        <authorList>
            <person name="He Y."/>
            <person name="Dong L."/>
            <person name="Wu D."/>
            <person name="Gao X."/>
            <person name="Lin Z."/>
        </authorList>
    </citation>
    <scope>NUCLEOTIDE SEQUENCE [LARGE SCALE GENOMIC DNA]</scope>
    <source>
        <strain evidence="1 2">15-30</strain>
    </source>
</reference>
<protein>
    <submittedName>
        <fullName evidence="1">Uncharacterized protein</fullName>
    </submittedName>
</protein>
<comment type="caution">
    <text evidence="1">The sequence shown here is derived from an EMBL/GenBank/DDBJ whole genome shotgun (WGS) entry which is preliminary data.</text>
</comment>